<sequence length="158" mass="18291">MAKLFYASRHYRHNGEIISPGHYGRMIGLSRHSHYHFMREEVLEKARMARFPLKPSRLKCIFACATEMDIREYVDTQMARHPGRVREPIYEVETTQSDPLTHRGDWNVAEMVLQAGRVAEIAADRYWQGVEGIDQPTGLSTYMEVITTSPLAVLRRLD</sequence>
<dbReference type="AlphaFoldDB" id="A0A2R4WH44"/>
<keyword evidence="2" id="KW-1185">Reference proteome</keyword>
<proteinExistence type="predicted"/>
<dbReference type="KEGG" id="mee:DA075_08005"/>
<protein>
    <submittedName>
        <fullName evidence="1">DUF2441 domain-containing protein</fullName>
    </submittedName>
</protein>
<organism evidence="1 2">
    <name type="scientific">Methylobacterium currus</name>
    <dbReference type="NCBI Taxonomy" id="2051553"/>
    <lineage>
        <taxon>Bacteria</taxon>
        <taxon>Pseudomonadati</taxon>
        <taxon>Pseudomonadota</taxon>
        <taxon>Alphaproteobacteria</taxon>
        <taxon>Hyphomicrobiales</taxon>
        <taxon>Methylobacteriaceae</taxon>
        <taxon>Methylobacterium</taxon>
    </lineage>
</organism>
<dbReference type="SUPFAM" id="SSF56399">
    <property type="entry name" value="ADP-ribosylation"/>
    <property type="match status" value="1"/>
</dbReference>
<evidence type="ECO:0000313" key="1">
    <source>
        <dbReference type="EMBL" id="AWB20862.1"/>
    </source>
</evidence>
<dbReference type="OrthoDB" id="7961590at2"/>
<dbReference type="EMBL" id="CP028843">
    <property type="protein sequence ID" value="AWB20862.1"/>
    <property type="molecule type" value="Genomic_DNA"/>
</dbReference>
<dbReference type="Proteomes" id="UP000244755">
    <property type="component" value="Chromosome 1"/>
</dbReference>
<accession>A0A2R4WH44</accession>
<reference evidence="1 2" key="1">
    <citation type="submission" date="2018-04" db="EMBL/GenBank/DDBJ databases">
        <title>Methylobacterium sp. PR1016A genome.</title>
        <authorList>
            <person name="Park W."/>
        </authorList>
    </citation>
    <scope>NUCLEOTIDE SEQUENCE [LARGE SCALE GENOMIC DNA]</scope>
    <source>
        <strain evidence="1 2">PR1016A</strain>
    </source>
</reference>
<evidence type="ECO:0000313" key="2">
    <source>
        <dbReference type="Proteomes" id="UP000244755"/>
    </source>
</evidence>
<gene>
    <name evidence="1" type="ORF">DA075_08005</name>
</gene>
<name>A0A2R4WH44_9HYPH</name>